<protein>
    <recommendedName>
        <fullName evidence="4">Dickkopf N-terminal cysteine-rich domain-containing protein</fullName>
    </recommendedName>
</protein>
<organism evidence="2 3">
    <name type="scientific">Dictyostelium firmibasis</name>
    <dbReference type="NCBI Taxonomy" id="79012"/>
    <lineage>
        <taxon>Eukaryota</taxon>
        <taxon>Amoebozoa</taxon>
        <taxon>Evosea</taxon>
        <taxon>Eumycetozoa</taxon>
        <taxon>Dictyostelia</taxon>
        <taxon>Dictyosteliales</taxon>
        <taxon>Dictyosteliaceae</taxon>
        <taxon>Dictyostelium</taxon>
    </lineage>
</organism>
<dbReference type="PANTHER" id="PTHR33459:SF18">
    <property type="entry name" value="DICKKOPF N-TERMINAL CYSTEINE-RICH DOMAIN-CONTAINING PROTEIN"/>
    <property type="match status" value="1"/>
</dbReference>
<evidence type="ECO:0000313" key="2">
    <source>
        <dbReference type="EMBL" id="KAK5576413.1"/>
    </source>
</evidence>
<name>A0AAN7TVT5_9MYCE</name>
<accession>A0AAN7TVT5</accession>
<dbReference type="Proteomes" id="UP001344447">
    <property type="component" value="Unassembled WGS sequence"/>
</dbReference>
<keyword evidence="3" id="KW-1185">Reference proteome</keyword>
<reference evidence="2 3" key="1">
    <citation type="submission" date="2023-11" db="EMBL/GenBank/DDBJ databases">
        <title>Dfirmibasis_genome.</title>
        <authorList>
            <person name="Edelbroek B."/>
            <person name="Kjellin J."/>
            <person name="Jerlstrom-Hultqvist J."/>
            <person name="Soderbom F."/>
        </authorList>
    </citation>
    <scope>NUCLEOTIDE SEQUENCE [LARGE SCALE GENOMIC DNA]</scope>
    <source>
        <strain evidence="2 3">TNS-C-14</strain>
    </source>
</reference>
<proteinExistence type="predicted"/>
<evidence type="ECO:0000256" key="1">
    <source>
        <dbReference type="SAM" id="SignalP"/>
    </source>
</evidence>
<evidence type="ECO:0000313" key="3">
    <source>
        <dbReference type="Proteomes" id="UP001344447"/>
    </source>
</evidence>
<dbReference type="InterPro" id="IPR052326">
    <property type="entry name" value="Diff-Dev_Assoc_Protein"/>
</dbReference>
<keyword evidence="1" id="KW-0732">Signal</keyword>
<dbReference type="EMBL" id="JAVFKY010000005">
    <property type="protein sequence ID" value="KAK5576413.1"/>
    <property type="molecule type" value="Genomic_DNA"/>
</dbReference>
<feature type="chain" id="PRO_5042880594" description="Dickkopf N-terminal cysteine-rich domain-containing protein" evidence="1">
    <location>
        <begin position="19"/>
        <end position="335"/>
    </location>
</feature>
<dbReference type="PANTHER" id="PTHR33459">
    <property type="entry name" value="DD-GDCA PROTEIN"/>
    <property type="match status" value="1"/>
</dbReference>
<evidence type="ECO:0008006" key="4">
    <source>
        <dbReference type="Google" id="ProtNLM"/>
    </source>
</evidence>
<gene>
    <name evidence="2" type="ORF">RB653_007556</name>
</gene>
<feature type="signal peptide" evidence="1">
    <location>
        <begin position="1"/>
        <end position="18"/>
    </location>
</feature>
<dbReference type="AlphaFoldDB" id="A0AAN7TVT5"/>
<sequence>MKIKIIFSICIIIALIHSKLFVKSLYNTTNICYKSCNIIGDQCATDSECIGNSKCIKTIPSYNMGHNQSPSKCSQLRNLNEKCNEGQCISGLFCEFEWFYSSEGGSCRNTRFALIDENCLSFRDCSSLFAECVNGKCKSNQNKCFVDFDCASNQYCDPEIGQCQFSPKINQTCKSSLPHSCEFGSFCSQSKNICLPSFSLDQGEKCSPNSQTDCKLGYYCSSNETCIKYDLNKNKCNDENLCDPSYSVCGCDLECHSVVNVNIKSSKSLTDLRDCLIKYNISFVRNINSENSTIYKKCSKEYCQYLTMLSIDNNDSSYFQCTGKTSASIILNLPI</sequence>
<comment type="caution">
    <text evidence="2">The sequence shown here is derived from an EMBL/GenBank/DDBJ whole genome shotgun (WGS) entry which is preliminary data.</text>
</comment>